<keyword evidence="2" id="KW-1185">Reference proteome</keyword>
<accession>A0AAQ3P4R2</accession>
<dbReference type="AlphaFoldDB" id="A0AAQ3P4R2"/>
<proteinExistence type="predicted"/>
<gene>
    <name evidence="1" type="ORF">V8G54_007100</name>
</gene>
<evidence type="ECO:0000313" key="1">
    <source>
        <dbReference type="EMBL" id="WVZ19778.1"/>
    </source>
</evidence>
<protein>
    <submittedName>
        <fullName evidence="1">Uncharacterized protein</fullName>
    </submittedName>
</protein>
<sequence>MEYEKFGIKRSSRVAWSSCMPIRFSKLDMQEGLTRRIMAVRSRPNKNFVWTRPFCIGSKPSISSSRIFWSSSDSGDPMAPCVSRVLDSPETWRRFSIGRYVLA</sequence>
<name>A0AAQ3P4R2_VIGMU</name>
<dbReference type="Proteomes" id="UP001374535">
    <property type="component" value="Chromosome 2"/>
</dbReference>
<dbReference type="EMBL" id="CP144699">
    <property type="protein sequence ID" value="WVZ19778.1"/>
    <property type="molecule type" value="Genomic_DNA"/>
</dbReference>
<evidence type="ECO:0000313" key="2">
    <source>
        <dbReference type="Proteomes" id="UP001374535"/>
    </source>
</evidence>
<organism evidence="1 2">
    <name type="scientific">Vigna mungo</name>
    <name type="common">Black gram</name>
    <name type="synonym">Phaseolus mungo</name>
    <dbReference type="NCBI Taxonomy" id="3915"/>
    <lineage>
        <taxon>Eukaryota</taxon>
        <taxon>Viridiplantae</taxon>
        <taxon>Streptophyta</taxon>
        <taxon>Embryophyta</taxon>
        <taxon>Tracheophyta</taxon>
        <taxon>Spermatophyta</taxon>
        <taxon>Magnoliopsida</taxon>
        <taxon>eudicotyledons</taxon>
        <taxon>Gunneridae</taxon>
        <taxon>Pentapetalae</taxon>
        <taxon>rosids</taxon>
        <taxon>fabids</taxon>
        <taxon>Fabales</taxon>
        <taxon>Fabaceae</taxon>
        <taxon>Papilionoideae</taxon>
        <taxon>50 kb inversion clade</taxon>
        <taxon>NPAAA clade</taxon>
        <taxon>indigoferoid/millettioid clade</taxon>
        <taxon>Phaseoleae</taxon>
        <taxon>Vigna</taxon>
    </lineage>
</organism>
<reference evidence="1 2" key="1">
    <citation type="journal article" date="2023" name="Life. Sci Alliance">
        <title>Evolutionary insights into 3D genome organization and epigenetic landscape of Vigna mungo.</title>
        <authorList>
            <person name="Junaid A."/>
            <person name="Singh B."/>
            <person name="Bhatia S."/>
        </authorList>
    </citation>
    <scope>NUCLEOTIDE SEQUENCE [LARGE SCALE GENOMIC DNA]</scope>
    <source>
        <strain evidence="1">Urdbean</strain>
    </source>
</reference>